<evidence type="ECO:0000313" key="2">
    <source>
        <dbReference type="EMBL" id="VZH85945.1"/>
    </source>
</evidence>
<protein>
    <submittedName>
        <fullName evidence="2">Uncharacterized protein</fullName>
    </submittedName>
</protein>
<keyword evidence="1" id="KW-0812">Transmembrane</keyword>
<dbReference type="AlphaFoldDB" id="A0A6I8MDU0"/>
<proteinExistence type="predicted"/>
<sequence>MALPESEYGLTGFANQRGIEEILIFAVWIGHIGGLANFAFMVILAVDIDVVPLQGCGRKWIEGGHVALRVFLIEEVFVDFVECKFLLLLDGNTIIQHVTGEFLSVDKDDTAMAIAGC</sequence>
<feature type="transmembrane region" description="Helical" evidence="1">
    <location>
        <begin position="22"/>
        <end position="46"/>
    </location>
</feature>
<evidence type="ECO:0000256" key="1">
    <source>
        <dbReference type="SAM" id="Phobius"/>
    </source>
</evidence>
<reference evidence="2 3" key="1">
    <citation type="submission" date="2019-11" db="EMBL/GenBank/DDBJ databases">
        <authorList>
            <person name="Brisse S."/>
        </authorList>
    </citation>
    <scope>NUCLEOTIDE SEQUENCE [LARGE SCALE GENOMIC DNA]</scope>
    <source>
        <strain evidence="2">FRC0190</strain>
    </source>
</reference>
<dbReference type="EMBL" id="LR738855">
    <property type="protein sequence ID" value="VZH85945.1"/>
    <property type="molecule type" value="Genomic_DNA"/>
</dbReference>
<evidence type="ECO:0000313" key="3">
    <source>
        <dbReference type="Proteomes" id="UP000423525"/>
    </source>
</evidence>
<keyword evidence="1" id="KW-1133">Transmembrane helix</keyword>
<organism evidence="2 3">
    <name type="scientific">Corynebacterium rouxii</name>
    <dbReference type="NCBI Taxonomy" id="2719119"/>
    <lineage>
        <taxon>Bacteria</taxon>
        <taxon>Bacillati</taxon>
        <taxon>Actinomycetota</taxon>
        <taxon>Actinomycetes</taxon>
        <taxon>Mycobacteriales</taxon>
        <taxon>Corynebacteriaceae</taxon>
        <taxon>Corynebacterium</taxon>
    </lineage>
</organism>
<gene>
    <name evidence="2" type="ORF">FRC0190_01877</name>
</gene>
<dbReference type="Proteomes" id="UP000423525">
    <property type="component" value="Chromosome"/>
</dbReference>
<name>A0A6I8MDU0_9CORY</name>
<keyword evidence="1" id="KW-0472">Membrane</keyword>
<dbReference type="KEGG" id="crf:FRC0190_01877"/>
<accession>A0A6I8MDU0</accession>